<dbReference type="RefSeq" id="WP_005891149.1">
    <property type="nucleotide sequence ID" value="NZ_AQGQ01000002.1"/>
</dbReference>
<keyword evidence="5" id="KW-1185">Reference proteome</keyword>
<dbReference type="CDD" id="cd12797">
    <property type="entry name" value="M23_peptidase"/>
    <property type="match status" value="1"/>
</dbReference>
<dbReference type="OrthoDB" id="9805070at2"/>
<dbReference type="AlphaFoldDB" id="R1H002"/>
<keyword evidence="1" id="KW-0175">Coiled coil</keyword>
<keyword evidence="2" id="KW-0472">Membrane</keyword>
<feature type="coiled-coil region" evidence="1">
    <location>
        <begin position="123"/>
        <end position="150"/>
    </location>
</feature>
<evidence type="ECO:0000259" key="3">
    <source>
        <dbReference type="Pfam" id="PF01551"/>
    </source>
</evidence>
<dbReference type="Pfam" id="PF01551">
    <property type="entry name" value="Peptidase_M23"/>
    <property type="match status" value="1"/>
</dbReference>
<keyword evidence="2" id="KW-0812">Transmembrane</keyword>
<reference evidence="4 5" key="1">
    <citation type="journal article" date="2013" name="Genome Announc.">
        <title>Draft Genome Sequence of Aeromonas molluscorum Strain 848TT, Isolated from Bivalve Molluscs.</title>
        <authorList>
            <person name="Spataro N."/>
            <person name="Farfan M."/>
            <person name="Albarral V."/>
            <person name="Sanglas A."/>
            <person name="Loren J.G."/>
            <person name="Fuste M.C."/>
            <person name="Bosch E."/>
        </authorList>
    </citation>
    <scope>NUCLEOTIDE SEQUENCE [LARGE SCALE GENOMIC DNA]</scope>
    <source>
        <strain evidence="4 5">848</strain>
    </source>
</reference>
<dbReference type="GO" id="GO:0004222">
    <property type="term" value="F:metalloendopeptidase activity"/>
    <property type="evidence" value="ECO:0007669"/>
    <property type="project" value="TreeGrafter"/>
</dbReference>
<gene>
    <name evidence="4" type="ORF">G113_00994</name>
</gene>
<feature type="transmembrane region" description="Helical" evidence="2">
    <location>
        <begin position="21"/>
        <end position="41"/>
    </location>
</feature>
<dbReference type="InterPro" id="IPR050570">
    <property type="entry name" value="Cell_wall_metabolism_enzyme"/>
</dbReference>
<proteinExistence type="predicted"/>
<evidence type="ECO:0000256" key="2">
    <source>
        <dbReference type="SAM" id="Phobius"/>
    </source>
</evidence>
<dbReference type="FunFam" id="2.70.70.10:FF:000006">
    <property type="entry name" value="M23 family peptidase"/>
    <property type="match status" value="1"/>
</dbReference>
<protein>
    <submittedName>
        <fullName evidence="4">M23/M37 family membrane peptidase</fullName>
    </submittedName>
</protein>
<dbReference type="SUPFAM" id="SSF51261">
    <property type="entry name" value="Duplicated hybrid motif"/>
    <property type="match status" value="1"/>
</dbReference>
<dbReference type="PANTHER" id="PTHR21666">
    <property type="entry name" value="PEPTIDASE-RELATED"/>
    <property type="match status" value="1"/>
</dbReference>
<organism evidence="4 5">
    <name type="scientific">Aeromonas molluscorum 848</name>
    <dbReference type="NCBI Taxonomy" id="1268236"/>
    <lineage>
        <taxon>Bacteria</taxon>
        <taxon>Pseudomonadati</taxon>
        <taxon>Pseudomonadota</taxon>
        <taxon>Gammaproteobacteria</taxon>
        <taxon>Aeromonadales</taxon>
        <taxon>Aeromonadaceae</taxon>
        <taxon>Aeromonas</taxon>
    </lineage>
</organism>
<evidence type="ECO:0000256" key="1">
    <source>
        <dbReference type="SAM" id="Coils"/>
    </source>
</evidence>
<feature type="domain" description="M23ase beta-sheet core" evidence="3">
    <location>
        <begin position="197"/>
        <end position="292"/>
    </location>
</feature>
<dbReference type="SUPFAM" id="SSF46966">
    <property type="entry name" value="Spectrin repeat"/>
    <property type="match status" value="1"/>
</dbReference>
<dbReference type="EMBL" id="AQGQ01000002">
    <property type="protein sequence ID" value="EOD56990.1"/>
    <property type="molecule type" value="Genomic_DNA"/>
</dbReference>
<comment type="caution">
    <text evidence="4">The sequence shown here is derived from an EMBL/GenBank/DDBJ whole genome shotgun (WGS) entry which is preliminary data.</text>
</comment>
<dbReference type="Gene3D" id="2.70.70.10">
    <property type="entry name" value="Glucose Permease (Domain IIA)"/>
    <property type="match status" value="1"/>
</dbReference>
<accession>R1H002</accession>
<dbReference type="Proteomes" id="UP000013526">
    <property type="component" value="Unassembled WGS sequence"/>
</dbReference>
<dbReference type="InterPro" id="IPR011055">
    <property type="entry name" value="Dup_hybrid_motif"/>
</dbReference>
<evidence type="ECO:0000313" key="5">
    <source>
        <dbReference type="Proteomes" id="UP000013526"/>
    </source>
</evidence>
<name>R1H002_9GAMM</name>
<sequence>MSITLILNGKQRRKLHFPKQRLAWVGGLFLSILVLGSVLLWQSWHQKMAALELALVQAEQQQTSQTTEQAREQLAMLAAQVGTMQGQLGRLNALGERLTEQADLDPDEFNFKELPPMGGPSYDADLEVNLDELQSSMAHLSKQLSSREEQLSVLESFMLNHHITDAGFISGSPVKQERVWISSGFGGRVDPFNGRAKMHKGVDFRGKPGTPILATGPGIVSWAGRHPEFGNMIEINHGNGLVTRYAHNAKLLVEVGTLVDQGQQIALMGRTGRATGVHLHYEVLKDGRQVNPSQFLTARRG</sequence>
<evidence type="ECO:0000313" key="4">
    <source>
        <dbReference type="EMBL" id="EOD56990.1"/>
    </source>
</evidence>
<keyword evidence="2" id="KW-1133">Transmembrane helix</keyword>
<dbReference type="PANTHER" id="PTHR21666:SF291">
    <property type="entry name" value="STAGE II SPORULATION PROTEIN Q"/>
    <property type="match status" value="1"/>
</dbReference>
<dbReference type="InterPro" id="IPR016047">
    <property type="entry name" value="M23ase_b-sheet_dom"/>
</dbReference>
<dbReference type="PATRIC" id="fig|1268236.3.peg.201"/>